<feature type="region of interest" description="Disordered" evidence="1">
    <location>
        <begin position="251"/>
        <end position="299"/>
    </location>
</feature>
<feature type="transmembrane region" description="Helical" evidence="2">
    <location>
        <begin position="149"/>
        <end position="169"/>
    </location>
</feature>
<keyword evidence="2" id="KW-1133">Transmembrane helix</keyword>
<dbReference type="RefSeq" id="WP_274325941.1">
    <property type="nucleotide sequence ID" value="NZ_CP118158.1"/>
</dbReference>
<protein>
    <recommendedName>
        <fullName evidence="5">Etoposide-induced protein 2.4 (EI24)</fullName>
    </recommendedName>
</protein>
<sequence length="299" mass="30801">MPSRFDRAVEVTSESLPLAWVPVAATLLSGSKVARALAADGGGGVTFPFPSGLPTLWTYVSLPNGPGGVGITGFLSVVAFVPLFLAGLVVTSALEAGFLGALDSRIDGGPLAFADGVRRFTVRIVGVNVIRFTVVLAALPFLILPPLAMLVVIVLSYLVYGLPFAVVVGDSDLSTALESTLEHAKAGDRYAAFGLTHLAAGALGSFVLSGAVRNLGGFGILFGTAVVAVPSVVVAAYGLLLFREFDPDSGWSGRAPGDDGPRTLEADDPSTPAFVRRPSDTEPEPRTECATGERGDADD</sequence>
<dbReference type="AlphaFoldDB" id="A0ABD5Y3C7"/>
<feature type="compositionally biased region" description="Basic and acidic residues" evidence="1">
    <location>
        <begin position="277"/>
        <end position="299"/>
    </location>
</feature>
<feature type="transmembrane region" description="Helical" evidence="2">
    <location>
        <begin position="190"/>
        <end position="212"/>
    </location>
</feature>
<dbReference type="Proteomes" id="UP001596432">
    <property type="component" value="Unassembled WGS sequence"/>
</dbReference>
<evidence type="ECO:0000313" key="3">
    <source>
        <dbReference type="EMBL" id="MFC7140383.1"/>
    </source>
</evidence>
<keyword evidence="2" id="KW-0812">Transmembrane</keyword>
<evidence type="ECO:0008006" key="5">
    <source>
        <dbReference type="Google" id="ProtNLM"/>
    </source>
</evidence>
<name>A0ABD5Y3C7_9EURY</name>
<feature type="transmembrane region" description="Helical" evidence="2">
    <location>
        <begin position="71"/>
        <end position="99"/>
    </location>
</feature>
<proteinExistence type="predicted"/>
<reference evidence="3 4" key="1">
    <citation type="journal article" date="2019" name="Int. J. Syst. Evol. Microbiol.">
        <title>The Global Catalogue of Microorganisms (GCM) 10K type strain sequencing project: providing services to taxonomists for standard genome sequencing and annotation.</title>
        <authorList>
            <consortium name="The Broad Institute Genomics Platform"/>
            <consortium name="The Broad Institute Genome Sequencing Center for Infectious Disease"/>
            <person name="Wu L."/>
            <person name="Ma J."/>
        </authorList>
    </citation>
    <scope>NUCLEOTIDE SEQUENCE [LARGE SCALE GENOMIC DNA]</scope>
    <source>
        <strain evidence="3 4">XZYJT29</strain>
    </source>
</reference>
<keyword evidence="2" id="KW-0472">Membrane</keyword>
<evidence type="ECO:0000313" key="4">
    <source>
        <dbReference type="Proteomes" id="UP001596432"/>
    </source>
</evidence>
<dbReference type="EMBL" id="JBHTAS010000001">
    <property type="protein sequence ID" value="MFC7140383.1"/>
    <property type="molecule type" value="Genomic_DNA"/>
</dbReference>
<organism evidence="3 4">
    <name type="scientific">Halosimplex aquaticum</name>
    <dbReference type="NCBI Taxonomy" id="3026162"/>
    <lineage>
        <taxon>Archaea</taxon>
        <taxon>Methanobacteriati</taxon>
        <taxon>Methanobacteriota</taxon>
        <taxon>Stenosarchaea group</taxon>
        <taxon>Halobacteria</taxon>
        <taxon>Halobacteriales</taxon>
        <taxon>Haloarculaceae</taxon>
        <taxon>Halosimplex</taxon>
    </lineage>
</organism>
<evidence type="ECO:0000256" key="1">
    <source>
        <dbReference type="SAM" id="MobiDB-lite"/>
    </source>
</evidence>
<dbReference type="GeneID" id="78820671"/>
<feature type="compositionally biased region" description="Basic and acidic residues" evidence="1">
    <location>
        <begin position="256"/>
        <end position="265"/>
    </location>
</feature>
<accession>A0ABD5Y3C7</accession>
<gene>
    <name evidence="3" type="ORF">ACFQMA_11155</name>
</gene>
<feature type="transmembrane region" description="Helical" evidence="2">
    <location>
        <begin position="120"/>
        <end position="143"/>
    </location>
</feature>
<keyword evidence="4" id="KW-1185">Reference proteome</keyword>
<comment type="caution">
    <text evidence="3">The sequence shown here is derived from an EMBL/GenBank/DDBJ whole genome shotgun (WGS) entry which is preliminary data.</text>
</comment>
<feature type="transmembrane region" description="Helical" evidence="2">
    <location>
        <begin position="218"/>
        <end position="242"/>
    </location>
</feature>
<evidence type="ECO:0000256" key="2">
    <source>
        <dbReference type="SAM" id="Phobius"/>
    </source>
</evidence>